<keyword evidence="2" id="KW-1185">Reference proteome</keyword>
<dbReference type="CDD" id="cd07067">
    <property type="entry name" value="HP_PGM_like"/>
    <property type="match status" value="1"/>
</dbReference>
<dbReference type="InterPro" id="IPR013078">
    <property type="entry name" value="His_Pase_superF_clade-1"/>
</dbReference>
<reference evidence="1 2" key="1">
    <citation type="submission" date="2017-11" db="EMBL/GenBank/DDBJ databases">
        <title>Bacillus camelliae sp. nov., isolated from pu'er tea.</title>
        <authorList>
            <person name="Niu L."/>
        </authorList>
    </citation>
    <scope>NUCLEOTIDE SEQUENCE [LARGE SCALE GENOMIC DNA]</scope>
    <source>
        <strain evidence="1 2">7578-1</strain>
    </source>
</reference>
<dbReference type="PANTHER" id="PTHR48100:SF1">
    <property type="entry name" value="HISTIDINE PHOSPHATASE FAMILY PROTEIN-RELATED"/>
    <property type="match status" value="1"/>
</dbReference>
<dbReference type="AlphaFoldDB" id="A0A2N3LII2"/>
<sequence>MYKNIYLVRHCSAEGQAPDSDLTSLGKSQAETLTEFLLDKQIDSIITSPFKRAIESIKPLADRLGLQVKIDNRLSERILSSTIHEEWLKMLEHSFQDLDICYEGGESSRLAMKRAIEVVEDVLKSSSTNIIITTHGNLMSLILKYYDKSFGFNEWNALTNPDVFCLKFNNALPQINRVWNESMLLSN</sequence>
<dbReference type="InterPro" id="IPR050275">
    <property type="entry name" value="PGM_Phosphatase"/>
</dbReference>
<proteinExistence type="predicted"/>
<dbReference type="RefSeq" id="WP_101354777.1">
    <property type="nucleotide sequence ID" value="NZ_PIQO01000010.1"/>
</dbReference>
<dbReference type="EMBL" id="PIQO01000010">
    <property type="protein sequence ID" value="PKR84438.1"/>
    <property type="molecule type" value="Genomic_DNA"/>
</dbReference>
<dbReference type="SMART" id="SM00855">
    <property type="entry name" value="PGAM"/>
    <property type="match status" value="1"/>
</dbReference>
<comment type="caution">
    <text evidence="1">The sequence shown here is derived from an EMBL/GenBank/DDBJ whole genome shotgun (WGS) entry which is preliminary data.</text>
</comment>
<dbReference type="PANTHER" id="PTHR48100">
    <property type="entry name" value="BROAD-SPECIFICITY PHOSPHATASE YOR283W-RELATED"/>
    <property type="match status" value="1"/>
</dbReference>
<dbReference type="OrthoDB" id="512570at2"/>
<dbReference type="Gene3D" id="3.40.50.1240">
    <property type="entry name" value="Phosphoglycerate mutase-like"/>
    <property type="match status" value="1"/>
</dbReference>
<organism evidence="1 2">
    <name type="scientific">Heyndrickxia camelliae</name>
    <dbReference type="NCBI Taxonomy" id="1707093"/>
    <lineage>
        <taxon>Bacteria</taxon>
        <taxon>Bacillati</taxon>
        <taxon>Bacillota</taxon>
        <taxon>Bacilli</taxon>
        <taxon>Bacillales</taxon>
        <taxon>Bacillaceae</taxon>
        <taxon>Heyndrickxia</taxon>
    </lineage>
</organism>
<gene>
    <name evidence="1" type="ORF">CWO92_13690</name>
</gene>
<dbReference type="InterPro" id="IPR029033">
    <property type="entry name" value="His_PPase_superfam"/>
</dbReference>
<evidence type="ECO:0000313" key="2">
    <source>
        <dbReference type="Proteomes" id="UP000233440"/>
    </source>
</evidence>
<evidence type="ECO:0000313" key="1">
    <source>
        <dbReference type="EMBL" id="PKR84438.1"/>
    </source>
</evidence>
<dbReference type="Pfam" id="PF00300">
    <property type="entry name" value="His_Phos_1"/>
    <property type="match status" value="1"/>
</dbReference>
<name>A0A2N3LII2_9BACI</name>
<dbReference type="Proteomes" id="UP000233440">
    <property type="component" value="Unassembled WGS sequence"/>
</dbReference>
<dbReference type="GO" id="GO:0016791">
    <property type="term" value="F:phosphatase activity"/>
    <property type="evidence" value="ECO:0007669"/>
    <property type="project" value="TreeGrafter"/>
</dbReference>
<dbReference type="SUPFAM" id="SSF53254">
    <property type="entry name" value="Phosphoglycerate mutase-like"/>
    <property type="match status" value="1"/>
</dbReference>
<protein>
    <submittedName>
        <fullName evidence="1">Histidine phosphatase family protein</fullName>
    </submittedName>
</protein>
<dbReference type="GO" id="GO:0005737">
    <property type="term" value="C:cytoplasm"/>
    <property type="evidence" value="ECO:0007669"/>
    <property type="project" value="TreeGrafter"/>
</dbReference>
<accession>A0A2N3LII2</accession>